<gene>
    <name evidence="3" type="ORF">CWD77_00505</name>
</gene>
<sequence>MTNHSNISENDQDLLLSKAYGKVLNGELDSAQIDDPLFKFLHEAKIYQYGKSEEIAVKGKDDVKASIFDQINQTEKDQTSSGSANIYSLSRSKWIWAAAAAVLIMFTSIFLLRQNTQVESTLIADAGTTITPVELKDGSIVTLRPNSQLYLNSESEEHMSYSLSGEGLFEVTHNPEREFLVETTEGRIRVLGTTFNLSERNSETNVYLIEGRVSFETPDQDQSVTLTSGEGATIRDLQLYETFSFEESLVTSWTQSRLMFSDRSAGSITDELEFHFGIEIEMEESTRSEVLGGSITLEDREQSLQDLEVVLGGEFVQIDEDRYQFQLQ</sequence>
<organism evidence="3 4">
    <name type="scientific">Rhodohalobacter barkolensis</name>
    <dbReference type="NCBI Taxonomy" id="2053187"/>
    <lineage>
        <taxon>Bacteria</taxon>
        <taxon>Pseudomonadati</taxon>
        <taxon>Balneolota</taxon>
        <taxon>Balneolia</taxon>
        <taxon>Balneolales</taxon>
        <taxon>Balneolaceae</taxon>
        <taxon>Rhodohalobacter</taxon>
    </lineage>
</organism>
<proteinExistence type="predicted"/>
<dbReference type="RefSeq" id="WP_101071235.1">
    <property type="nucleotide sequence ID" value="NZ_PISP01000001.1"/>
</dbReference>
<dbReference type="PANTHER" id="PTHR30273:SF2">
    <property type="entry name" value="PROTEIN FECR"/>
    <property type="match status" value="1"/>
</dbReference>
<feature type="domain" description="FecR protein" evidence="2">
    <location>
        <begin position="133"/>
        <end position="213"/>
    </location>
</feature>
<dbReference type="Pfam" id="PF04773">
    <property type="entry name" value="FecR"/>
    <property type="match status" value="1"/>
</dbReference>
<dbReference type="GO" id="GO:0016989">
    <property type="term" value="F:sigma factor antagonist activity"/>
    <property type="evidence" value="ECO:0007669"/>
    <property type="project" value="TreeGrafter"/>
</dbReference>
<dbReference type="PANTHER" id="PTHR30273">
    <property type="entry name" value="PERIPLASMIC SIGNAL SENSOR AND SIGMA FACTOR ACTIVATOR FECR-RELATED"/>
    <property type="match status" value="1"/>
</dbReference>
<dbReference type="AlphaFoldDB" id="A0A2N0VIH0"/>
<evidence type="ECO:0000259" key="2">
    <source>
        <dbReference type="Pfam" id="PF04773"/>
    </source>
</evidence>
<keyword evidence="1" id="KW-0812">Transmembrane</keyword>
<keyword evidence="1" id="KW-1133">Transmembrane helix</keyword>
<accession>A0A2N0VIH0</accession>
<dbReference type="EMBL" id="PISP01000001">
    <property type="protein sequence ID" value="PKD43992.1"/>
    <property type="molecule type" value="Genomic_DNA"/>
</dbReference>
<comment type="caution">
    <text evidence="3">The sequence shown here is derived from an EMBL/GenBank/DDBJ whole genome shotgun (WGS) entry which is preliminary data.</text>
</comment>
<evidence type="ECO:0000313" key="4">
    <source>
        <dbReference type="Proteomes" id="UP000233398"/>
    </source>
</evidence>
<dbReference type="InterPro" id="IPR006860">
    <property type="entry name" value="FecR"/>
</dbReference>
<keyword evidence="4" id="KW-1185">Reference proteome</keyword>
<dbReference type="Proteomes" id="UP000233398">
    <property type="component" value="Unassembled WGS sequence"/>
</dbReference>
<dbReference type="InterPro" id="IPR012373">
    <property type="entry name" value="Ferrdict_sens_TM"/>
</dbReference>
<dbReference type="OrthoDB" id="1524389at2"/>
<keyword evidence="1" id="KW-0472">Membrane</keyword>
<evidence type="ECO:0000313" key="3">
    <source>
        <dbReference type="EMBL" id="PKD43992.1"/>
    </source>
</evidence>
<dbReference type="Gene3D" id="2.60.120.1440">
    <property type="match status" value="1"/>
</dbReference>
<name>A0A2N0VIH0_9BACT</name>
<evidence type="ECO:0000256" key="1">
    <source>
        <dbReference type="SAM" id="Phobius"/>
    </source>
</evidence>
<feature type="transmembrane region" description="Helical" evidence="1">
    <location>
        <begin position="94"/>
        <end position="112"/>
    </location>
</feature>
<reference evidence="3 4" key="1">
    <citation type="submission" date="2017-11" db="EMBL/GenBank/DDBJ databases">
        <title>Rhodohalobacter 15182 sp. nov., isolated from a salt lake.</title>
        <authorList>
            <person name="Han S."/>
        </authorList>
    </citation>
    <scope>NUCLEOTIDE SEQUENCE [LARGE SCALE GENOMIC DNA]</scope>
    <source>
        <strain evidence="3 4">15182</strain>
    </source>
</reference>
<protein>
    <recommendedName>
        <fullName evidence="2">FecR protein domain-containing protein</fullName>
    </recommendedName>
</protein>